<dbReference type="EMBL" id="CP081070">
    <property type="protein sequence ID" value="UWQ54864.1"/>
    <property type="molecule type" value="Genomic_DNA"/>
</dbReference>
<dbReference type="Pfam" id="PF08811">
    <property type="entry name" value="DUF1800"/>
    <property type="match status" value="1"/>
</dbReference>
<reference evidence="1" key="1">
    <citation type="submission" date="2021-08" db="EMBL/GenBank/DDBJ databases">
        <authorList>
            <person name="Nwanade C."/>
            <person name="Wang M."/>
            <person name="Masoudi A."/>
            <person name="Yu Z."/>
            <person name="Liu J."/>
        </authorList>
    </citation>
    <scope>NUCLEOTIDE SEQUENCE</scope>
    <source>
        <strain evidence="1">S122</strain>
    </source>
</reference>
<proteinExistence type="predicted"/>
<dbReference type="InterPro" id="IPR014917">
    <property type="entry name" value="DUF1800"/>
</dbReference>
<dbReference type="AlphaFoldDB" id="A0A9Q9M3X4"/>
<accession>A0A9Q9M3X4</accession>
<dbReference type="Proteomes" id="UP001058713">
    <property type="component" value="Chromosome"/>
</dbReference>
<sequence length="461" mass="50644">MQFDGDLAEIRFGAGLSPVVAPPASREEMLSRLQGPDEMAQRFPVSRFEDAVAGASTFRRLRRKRRQQDGKPGYEAADKAFKEFRRSQNLARFGWHGQRLLRHVSTRDGFRERLVLFWADHFTAQGKSGPTRVLAAPYAESVIRPHVSGRFEDLLIAAATSPLMLMYLDQNRSAGPGSRAAARRERLSGLNENLAREVLELHTLGVGGPYSQTDVRQLAELFTGLSVSKGAKFVFHPGMAEPGAETVLGKTYGGGKPQVEQVLSALRDLARHPATAQHIARKLAVHFVSDTPDPALISHVAARFQDSGGDLVQVYAALLEHPAAWEPQLRNVKPPFDYVASACRALAVREARVTGFRPGQLNRLLLAPLTPMGQRWEFSGGPDGWPEEDAAWVTPQALAARLRWAMAAPRRLVQPLPDPRGFASAALGRFANERVMFAARAAETEAEAVGLILSSPAFQRR</sequence>
<organism evidence="1 2">
    <name type="scientific">Leisingera caerulea</name>
    <name type="common">Phaeobacter caeruleus</name>
    <dbReference type="NCBI Taxonomy" id="506591"/>
    <lineage>
        <taxon>Bacteria</taxon>
        <taxon>Pseudomonadati</taxon>
        <taxon>Pseudomonadota</taxon>
        <taxon>Alphaproteobacteria</taxon>
        <taxon>Rhodobacterales</taxon>
        <taxon>Roseobacteraceae</taxon>
        <taxon>Leisingera</taxon>
    </lineage>
</organism>
<name>A0A9Q9M3X4_LEICA</name>
<dbReference type="KEGG" id="lcae:K3721_04855"/>
<dbReference type="RefSeq" id="WP_259972045.1">
    <property type="nucleotide sequence ID" value="NZ_CP081070.1"/>
</dbReference>
<evidence type="ECO:0000313" key="2">
    <source>
        <dbReference type="Proteomes" id="UP001058713"/>
    </source>
</evidence>
<protein>
    <submittedName>
        <fullName evidence="1">DUF1800 domain-containing protein</fullName>
    </submittedName>
</protein>
<evidence type="ECO:0000313" key="1">
    <source>
        <dbReference type="EMBL" id="UWQ54864.1"/>
    </source>
</evidence>
<gene>
    <name evidence="1" type="ORF">K3721_04855</name>
</gene>